<proteinExistence type="predicted"/>
<dbReference type="Proteomes" id="UP000487268">
    <property type="component" value="Unassembled WGS sequence"/>
</dbReference>
<dbReference type="AlphaFoldDB" id="A0A7K0BRM1"/>
<evidence type="ECO:0000256" key="4">
    <source>
        <dbReference type="SAM" id="MobiDB-lite"/>
    </source>
</evidence>
<evidence type="ECO:0000259" key="6">
    <source>
        <dbReference type="PROSITE" id="PS51884"/>
    </source>
</evidence>
<keyword evidence="1" id="KW-0134">Cell wall</keyword>
<evidence type="ECO:0000313" key="7">
    <source>
        <dbReference type="EMBL" id="MQY03676.1"/>
    </source>
</evidence>
<keyword evidence="2" id="KW-0130">Cell adhesion</keyword>
<feature type="domain" description="Chaplin" evidence="6">
    <location>
        <begin position="99"/>
        <end position="139"/>
    </location>
</feature>
<accession>A0A7K0BRM1</accession>
<keyword evidence="5" id="KW-0732">Signal</keyword>
<protein>
    <recommendedName>
        <fullName evidence="6">Chaplin domain-containing protein</fullName>
    </recommendedName>
</protein>
<dbReference type="RefSeq" id="WP_153531550.1">
    <property type="nucleotide sequence ID" value="NZ_WEGH01000001.1"/>
</dbReference>
<reference evidence="7 8" key="1">
    <citation type="submission" date="2019-10" db="EMBL/GenBank/DDBJ databases">
        <title>Actinomadura rubteroloni sp. nov. and Actinomadura macrotermitis sp. nov., isolated from the gut of fungus growing-termite Macrotermes natalensis.</title>
        <authorList>
            <person name="Benndorf R."/>
            <person name="Martin K."/>
            <person name="Kuefner M."/>
            <person name="De Beer W."/>
            <person name="Kaster A.-K."/>
            <person name="Vollmers J."/>
            <person name="Poulsen M."/>
            <person name="Beemelmanns C."/>
        </authorList>
    </citation>
    <scope>NUCLEOTIDE SEQUENCE [LARGE SCALE GENOMIC DNA]</scope>
    <source>
        <strain evidence="7 8">RB68</strain>
    </source>
</reference>
<evidence type="ECO:0000256" key="5">
    <source>
        <dbReference type="SAM" id="SignalP"/>
    </source>
</evidence>
<name>A0A7K0BRM1_9ACTN</name>
<evidence type="ECO:0000256" key="1">
    <source>
        <dbReference type="ARBA" id="ARBA00022512"/>
    </source>
</evidence>
<comment type="caution">
    <text evidence="7">The sequence shown here is derived from an EMBL/GenBank/DDBJ whole genome shotgun (WGS) entry which is preliminary data.</text>
</comment>
<keyword evidence="8" id="KW-1185">Reference proteome</keyword>
<feature type="chain" id="PRO_5039499697" description="Chaplin domain-containing protein" evidence="5">
    <location>
        <begin position="27"/>
        <end position="306"/>
    </location>
</feature>
<feature type="domain" description="Chaplin" evidence="6">
    <location>
        <begin position="39"/>
        <end position="79"/>
    </location>
</feature>
<dbReference type="EMBL" id="WEGH01000001">
    <property type="protein sequence ID" value="MQY03676.1"/>
    <property type="molecule type" value="Genomic_DNA"/>
</dbReference>
<feature type="signal peptide" evidence="5">
    <location>
        <begin position="1"/>
        <end position="26"/>
    </location>
</feature>
<dbReference type="InterPro" id="IPR005528">
    <property type="entry name" value="ChpA-H"/>
</dbReference>
<evidence type="ECO:0000256" key="2">
    <source>
        <dbReference type="ARBA" id="ARBA00022889"/>
    </source>
</evidence>
<dbReference type="OrthoDB" id="3544424at2"/>
<evidence type="ECO:0000313" key="8">
    <source>
        <dbReference type="Proteomes" id="UP000487268"/>
    </source>
</evidence>
<feature type="domain" description="Chaplin" evidence="6">
    <location>
        <begin position="152"/>
        <end position="192"/>
    </location>
</feature>
<evidence type="ECO:0000256" key="3">
    <source>
        <dbReference type="ARBA" id="ARBA00023087"/>
    </source>
</evidence>
<dbReference type="PROSITE" id="PS51884">
    <property type="entry name" value="CHAPLIN"/>
    <property type="match status" value="3"/>
</dbReference>
<gene>
    <name evidence="7" type="ORF">ACRB68_17210</name>
</gene>
<feature type="region of interest" description="Disordered" evidence="4">
    <location>
        <begin position="196"/>
        <end position="222"/>
    </location>
</feature>
<dbReference type="Pfam" id="PF03777">
    <property type="entry name" value="ChpA-C"/>
    <property type="match status" value="3"/>
</dbReference>
<dbReference type="GO" id="GO:0007155">
    <property type="term" value="P:cell adhesion"/>
    <property type="evidence" value="ECO:0007669"/>
    <property type="project" value="UniProtKB-KW"/>
</dbReference>
<organism evidence="7 8">
    <name type="scientific">Actinomadura macrotermitis</name>
    <dbReference type="NCBI Taxonomy" id="2585200"/>
    <lineage>
        <taxon>Bacteria</taxon>
        <taxon>Bacillati</taxon>
        <taxon>Actinomycetota</taxon>
        <taxon>Actinomycetes</taxon>
        <taxon>Streptosporangiales</taxon>
        <taxon>Thermomonosporaceae</taxon>
        <taxon>Actinomadura</taxon>
    </lineage>
</organism>
<keyword evidence="1" id="KW-0964">Secreted</keyword>
<keyword evidence="3" id="KW-0034">Amyloid</keyword>
<sequence length="306" mass="30696">MRKWAKNTSRAALLAAGALTISSAFGPGVAGADMDTSGKFSILGGNQVNLPISVPVNVVGNAVSVLGVAKAKAKGSATAANVNGYRRSGGDGGMDTSGKFSILGGNQVNAPISVPINACGNAVAVLGLAKAKCKGGAHVLNEGPSHMHTSGKFSILGGNQVNAPVSAPVNVCGNSVAVAGLAKTKSKCAATVTNVGGDEPSLPSTKRMRNDRRARTDSPVQGVGTGLVSKLNGVVYGTRGTNVNAMPAGRKADPMPQTAVHSLVRDLGFKLPTTTEDNSLEQAAQGGLPSLVNDLPINTKGGLNPR</sequence>